<dbReference type="Proteomes" id="UP000024942">
    <property type="component" value="Unassembled WGS sequence"/>
</dbReference>
<dbReference type="OrthoDB" id="7855286at2"/>
<comment type="caution">
    <text evidence="1">The sequence shown here is derived from an EMBL/GenBank/DDBJ whole genome shotgun (WGS) entry which is preliminary data.</text>
</comment>
<proteinExistence type="predicted"/>
<organism evidence="1 2">
    <name type="scientific">Hyphomonas oceanitis SCH89</name>
    <dbReference type="NCBI Taxonomy" id="1280953"/>
    <lineage>
        <taxon>Bacteria</taxon>
        <taxon>Pseudomonadati</taxon>
        <taxon>Pseudomonadota</taxon>
        <taxon>Alphaproteobacteria</taxon>
        <taxon>Hyphomonadales</taxon>
        <taxon>Hyphomonadaceae</taxon>
        <taxon>Hyphomonas</taxon>
    </lineage>
</organism>
<dbReference type="RefSeq" id="WP_156950452.1">
    <property type="nucleotide sequence ID" value="NZ_ARYL01000013.1"/>
</dbReference>
<evidence type="ECO:0000313" key="1">
    <source>
        <dbReference type="EMBL" id="KDA02581.1"/>
    </source>
</evidence>
<reference evidence="1 2" key="1">
    <citation type="journal article" date="2014" name="Antonie Van Leeuwenhoek">
        <title>Hyphomonas beringensis sp. nov. and Hyphomonas chukchiensis sp. nov., isolated from surface seawater of the Bering Sea and Chukchi Sea.</title>
        <authorList>
            <person name="Li C."/>
            <person name="Lai Q."/>
            <person name="Li G."/>
            <person name="Dong C."/>
            <person name="Wang J."/>
            <person name="Liao Y."/>
            <person name="Shao Z."/>
        </authorList>
    </citation>
    <scope>NUCLEOTIDE SEQUENCE [LARGE SCALE GENOMIC DNA]</scope>
    <source>
        <strain evidence="1 2">SCH89</strain>
    </source>
</reference>
<keyword evidence="2" id="KW-1185">Reference proteome</keyword>
<accession>A0A059G6Y0</accession>
<dbReference type="EMBL" id="ARYL01000013">
    <property type="protein sequence ID" value="KDA02581.1"/>
    <property type="molecule type" value="Genomic_DNA"/>
</dbReference>
<dbReference type="AlphaFoldDB" id="A0A059G6Y0"/>
<sequence length="130" mass="14533">MMDVLTHPRLSGPGRFQAEINAMMREAAEDYPPSPDRAQRHNVVLLIQGLYFITGSMLWHRGWIRALQCELGYAGCSIPTAAVCRWIRSQCTYASPWIELAEGVSPDFLNDMALLGRIADEEPTAPKARS</sequence>
<gene>
    <name evidence="1" type="ORF">HOC_10184</name>
</gene>
<evidence type="ECO:0000313" key="2">
    <source>
        <dbReference type="Proteomes" id="UP000024942"/>
    </source>
</evidence>
<protein>
    <submittedName>
        <fullName evidence="1">Uncharacterized protein</fullName>
    </submittedName>
</protein>
<dbReference type="PATRIC" id="fig|1280953.3.peg.2058"/>
<name>A0A059G6Y0_9PROT</name>